<feature type="compositionally biased region" description="Basic residues" evidence="1">
    <location>
        <begin position="162"/>
        <end position="173"/>
    </location>
</feature>
<comment type="caution">
    <text evidence="2">The sequence shown here is derived from an EMBL/GenBank/DDBJ whole genome shotgun (WGS) entry which is preliminary data.</text>
</comment>
<gene>
    <name evidence="2" type="ORF">PIB30_014884</name>
</gene>
<feature type="region of interest" description="Disordered" evidence="1">
    <location>
        <begin position="73"/>
        <end position="173"/>
    </location>
</feature>
<dbReference type="Proteomes" id="UP001341840">
    <property type="component" value="Unassembled WGS sequence"/>
</dbReference>
<feature type="compositionally biased region" description="Basic and acidic residues" evidence="1">
    <location>
        <begin position="125"/>
        <end position="135"/>
    </location>
</feature>
<organism evidence="2 3">
    <name type="scientific">Stylosanthes scabra</name>
    <dbReference type="NCBI Taxonomy" id="79078"/>
    <lineage>
        <taxon>Eukaryota</taxon>
        <taxon>Viridiplantae</taxon>
        <taxon>Streptophyta</taxon>
        <taxon>Embryophyta</taxon>
        <taxon>Tracheophyta</taxon>
        <taxon>Spermatophyta</taxon>
        <taxon>Magnoliopsida</taxon>
        <taxon>eudicotyledons</taxon>
        <taxon>Gunneridae</taxon>
        <taxon>Pentapetalae</taxon>
        <taxon>rosids</taxon>
        <taxon>fabids</taxon>
        <taxon>Fabales</taxon>
        <taxon>Fabaceae</taxon>
        <taxon>Papilionoideae</taxon>
        <taxon>50 kb inversion clade</taxon>
        <taxon>dalbergioids sensu lato</taxon>
        <taxon>Dalbergieae</taxon>
        <taxon>Pterocarpus clade</taxon>
        <taxon>Stylosanthes</taxon>
    </lineage>
</organism>
<evidence type="ECO:0000256" key="1">
    <source>
        <dbReference type="SAM" id="MobiDB-lite"/>
    </source>
</evidence>
<evidence type="ECO:0000313" key="2">
    <source>
        <dbReference type="EMBL" id="MED6144351.1"/>
    </source>
</evidence>
<name>A0ABU6T6J2_9FABA</name>
<keyword evidence="3" id="KW-1185">Reference proteome</keyword>
<sequence>MSVAICVKAKGGRKMKTVSGYCVSSKDISLSKAAKILSNFVSAENGASHAIKAYLNRASDAFSELNQLHKELKSLDSHKKKHRKHGTEEDNDDNGRVVENSVRNAELNHDGSAVSKNKFKRKHLEKNDDANDEKSTQTAVKFDQELNGSLRDHSGNSDRTEKHKKHKSKKQKN</sequence>
<feature type="compositionally biased region" description="Basic and acidic residues" evidence="1">
    <location>
        <begin position="150"/>
        <end position="161"/>
    </location>
</feature>
<evidence type="ECO:0000313" key="3">
    <source>
        <dbReference type="Proteomes" id="UP001341840"/>
    </source>
</evidence>
<dbReference type="PANTHER" id="PTHR48227:SF1">
    <property type="entry name" value="DNA LIGASE 1-LIKE"/>
    <property type="match status" value="1"/>
</dbReference>
<protein>
    <submittedName>
        <fullName evidence="2">Uncharacterized protein</fullName>
    </submittedName>
</protein>
<reference evidence="2 3" key="1">
    <citation type="journal article" date="2023" name="Plants (Basel)">
        <title>Bridging the Gap: Combining Genomics and Transcriptomics Approaches to Understand Stylosanthes scabra, an Orphan Legume from the Brazilian Caatinga.</title>
        <authorList>
            <person name="Ferreira-Neto J.R.C."/>
            <person name="da Silva M.D."/>
            <person name="Binneck E."/>
            <person name="de Melo N.F."/>
            <person name="da Silva R.H."/>
            <person name="de Melo A.L.T.M."/>
            <person name="Pandolfi V."/>
            <person name="Bustamante F.O."/>
            <person name="Brasileiro-Vidal A.C."/>
            <person name="Benko-Iseppon A.M."/>
        </authorList>
    </citation>
    <scope>NUCLEOTIDE SEQUENCE [LARGE SCALE GENOMIC DNA]</scope>
    <source>
        <tissue evidence="2">Leaves</tissue>
    </source>
</reference>
<dbReference type="PANTHER" id="PTHR48227">
    <property type="entry name" value="DNA TOPOISOMERASE 1-LIKE"/>
    <property type="match status" value="1"/>
</dbReference>
<accession>A0ABU6T6J2</accession>
<dbReference type="EMBL" id="JASCZI010090661">
    <property type="protein sequence ID" value="MED6144351.1"/>
    <property type="molecule type" value="Genomic_DNA"/>
</dbReference>
<proteinExistence type="predicted"/>